<dbReference type="AlphaFoldDB" id="A0A292GT45"/>
<proteinExistence type="predicted"/>
<organism evidence="2">
    <name type="scientific">Ochrobactrum sp. PW1</name>
    <dbReference type="NCBI Taxonomy" id="1882222"/>
    <lineage>
        <taxon>Bacteria</taxon>
        <taxon>Pseudomonadati</taxon>
        <taxon>Pseudomonadota</taxon>
        <taxon>Alphaproteobacteria</taxon>
        <taxon>Hyphomicrobiales</taxon>
        <taxon>Brucellaceae</taxon>
        <taxon>Brucella/Ochrobactrum group</taxon>
        <taxon>Ochrobactrum</taxon>
    </lineage>
</organism>
<dbReference type="GO" id="GO:0016301">
    <property type="term" value="F:kinase activity"/>
    <property type="evidence" value="ECO:0007669"/>
    <property type="project" value="UniProtKB-KW"/>
</dbReference>
<protein>
    <submittedName>
        <fullName evidence="2">Periplasmic sensor hybrid histidine kinase</fullName>
    </submittedName>
</protein>
<accession>A0A292GT45</accession>
<sequence length="115" mass="12634">MTEELNAETLRQLHEAATQEEDNARYYGGPPSKHRPHGSALIDYLRNSVPAILTLLSTNEQMAERVAKLEGALRLARPVVEADLCEAREHSDADWEGMSYEALSAIDAALGDNDA</sequence>
<keyword evidence="2" id="KW-0808">Transferase</keyword>
<keyword evidence="2" id="KW-0418">Kinase</keyword>
<reference evidence="2" key="1">
    <citation type="submission" date="2016-07" db="EMBL/GenBank/DDBJ databases">
        <title>Genomics reveals synergistic degradation of pyrene by five bacteria in a mangrove sediment-derived bacterial consortium.</title>
        <authorList>
            <person name="Wanapaisan P."/>
            <person name="Vejarano F."/>
            <person name="Chakraborty J."/>
            <person name="Shintani M."/>
            <person name="Muangchinda C."/>
            <person name="Laothamteep N."/>
            <person name="Suzuki-Minakuchi C."/>
            <person name="Inoue K."/>
            <person name="Nojiri H."/>
            <person name="Pinyakong O."/>
        </authorList>
    </citation>
    <scope>NUCLEOTIDE SEQUENCE</scope>
    <source>
        <strain evidence="2">PW1</strain>
    </source>
</reference>
<name>A0A292GT45_9HYPH</name>
<evidence type="ECO:0000256" key="1">
    <source>
        <dbReference type="SAM" id="MobiDB-lite"/>
    </source>
</evidence>
<dbReference type="EMBL" id="LC171369">
    <property type="protein sequence ID" value="BBA74441.1"/>
    <property type="molecule type" value="Genomic_DNA"/>
</dbReference>
<evidence type="ECO:0000313" key="2">
    <source>
        <dbReference type="EMBL" id="BBA74441.1"/>
    </source>
</evidence>
<feature type="region of interest" description="Disordered" evidence="1">
    <location>
        <begin position="15"/>
        <end position="38"/>
    </location>
</feature>